<reference evidence="1" key="1">
    <citation type="journal article" date="2015" name="Nature">
        <title>Complex archaea that bridge the gap between prokaryotes and eukaryotes.</title>
        <authorList>
            <person name="Spang A."/>
            <person name="Saw J.H."/>
            <person name="Jorgensen S.L."/>
            <person name="Zaremba-Niedzwiedzka K."/>
            <person name="Martijn J."/>
            <person name="Lind A.E."/>
            <person name="van Eijk R."/>
            <person name="Schleper C."/>
            <person name="Guy L."/>
            <person name="Ettema T.J."/>
        </authorList>
    </citation>
    <scope>NUCLEOTIDE SEQUENCE</scope>
</reference>
<sequence length="464" mass="54543">LTLWTFTLIISKEIIKTCNSLGLEKPLIVFSGKRGLHLLWRISGNLIKDDYKYTHLWETFLLPAQKSLVNDPKSALRSKFGLIKKIFEGILLHVSYNFDIEKIPQEIRTGLGLTRAFDLFKISPFSDHVIGILLDTSTLNGSVHRVFSFHFASRRICIPITNPKTKDIYTKYENYETVLEETKSSFVLENLRKGNKEQYFQKPTIISMAQIRRILSPDAGLLPVIAMIVRFSERFVTERSFLSYKFWIEFFALTTCYDFISNKLLRINIQECDTAKTFGEISKIVDNCSIELKLLVKEAIKNFLQGKVSYLVLKTKLDALKDFEFFFRLKSDAIKPISFEEFKDLIENTNMRNSSQLIRSFSKLFLMVQVWICYILDHLKFFESDAENRKKAINELFFRLQSFRELMEEKPVKLKGSKEKDKQFDLLYLILLHNIYTRFLKDFFLFKSRYGGNKMIRFSQGRKR</sequence>
<proteinExistence type="predicted"/>
<feature type="non-terminal residue" evidence="1">
    <location>
        <position position="1"/>
    </location>
</feature>
<protein>
    <submittedName>
        <fullName evidence="1">Uncharacterized protein</fullName>
    </submittedName>
</protein>
<accession>A0A0F9IU87</accession>
<evidence type="ECO:0000313" key="1">
    <source>
        <dbReference type="EMBL" id="KKL97320.1"/>
    </source>
</evidence>
<dbReference type="AlphaFoldDB" id="A0A0F9IU87"/>
<name>A0A0F9IU87_9ZZZZ</name>
<gene>
    <name evidence="1" type="ORF">LCGC14_1835680</name>
</gene>
<organism evidence="1">
    <name type="scientific">marine sediment metagenome</name>
    <dbReference type="NCBI Taxonomy" id="412755"/>
    <lineage>
        <taxon>unclassified sequences</taxon>
        <taxon>metagenomes</taxon>
        <taxon>ecological metagenomes</taxon>
    </lineage>
</organism>
<dbReference type="EMBL" id="LAZR01018197">
    <property type="protein sequence ID" value="KKL97320.1"/>
    <property type="molecule type" value="Genomic_DNA"/>
</dbReference>
<comment type="caution">
    <text evidence="1">The sequence shown here is derived from an EMBL/GenBank/DDBJ whole genome shotgun (WGS) entry which is preliminary data.</text>
</comment>